<accession>A1K8C0</accession>
<dbReference type="RefSeq" id="WP_011766188.1">
    <property type="nucleotide sequence ID" value="NC_008702.1"/>
</dbReference>
<dbReference type="InterPro" id="IPR000792">
    <property type="entry name" value="Tscrpt_reg_LuxR_C"/>
</dbReference>
<dbReference type="PANTHER" id="PTHR44688">
    <property type="entry name" value="DNA-BINDING TRANSCRIPTIONAL ACTIVATOR DEVR_DOSR"/>
    <property type="match status" value="1"/>
</dbReference>
<dbReference type="SMART" id="SM00421">
    <property type="entry name" value="HTH_LUXR"/>
    <property type="match status" value="1"/>
</dbReference>
<dbReference type="GO" id="GO:0003677">
    <property type="term" value="F:DNA binding"/>
    <property type="evidence" value="ECO:0007669"/>
    <property type="project" value="UniProtKB-KW"/>
</dbReference>
<feature type="domain" description="HTH luxR-type" evidence="4">
    <location>
        <begin position="100"/>
        <end position="166"/>
    </location>
</feature>
<dbReference type="EMBL" id="AM406670">
    <property type="protein sequence ID" value="CAL95075.1"/>
    <property type="molecule type" value="Genomic_DNA"/>
</dbReference>
<dbReference type="AlphaFoldDB" id="A1K8C0"/>
<dbReference type="PANTHER" id="PTHR44688:SF16">
    <property type="entry name" value="DNA-BINDING TRANSCRIPTIONAL ACTIVATOR DEVR_DOSR"/>
    <property type="match status" value="1"/>
</dbReference>
<evidence type="ECO:0000259" key="4">
    <source>
        <dbReference type="PROSITE" id="PS50043"/>
    </source>
</evidence>
<dbReference type="HOGENOM" id="CLU_097847_0_0_4"/>
<keyword evidence="2" id="KW-0238">DNA-binding</keyword>
<keyword evidence="1" id="KW-0805">Transcription regulation</keyword>
<organism evidence="5 6">
    <name type="scientific">Azoarcus sp. (strain BH72)</name>
    <dbReference type="NCBI Taxonomy" id="418699"/>
    <lineage>
        <taxon>Bacteria</taxon>
        <taxon>Pseudomonadati</taxon>
        <taxon>Pseudomonadota</taxon>
        <taxon>Betaproteobacteria</taxon>
        <taxon>Rhodocyclales</taxon>
        <taxon>Zoogloeaceae</taxon>
        <taxon>Azoarcus</taxon>
    </lineage>
</organism>
<dbReference type="SUPFAM" id="SSF46894">
    <property type="entry name" value="C-terminal effector domain of the bipartite response regulators"/>
    <property type="match status" value="1"/>
</dbReference>
<dbReference type="InterPro" id="IPR016032">
    <property type="entry name" value="Sig_transdc_resp-reg_C-effctor"/>
</dbReference>
<dbReference type="PROSITE" id="PS50043">
    <property type="entry name" value="HTH_LUXR_2"/>
    <property type="match status" value="1"/>
</dbReference>
<dbReference type="Pfam" id="PF00196">
    <property type="entry name" value="GerE"/>
    <property type="match status" value="1"/>
</dbReference>
<proteinExistence type="predicted"/>
<sequence length="173" mass="18497">MSLSSPGSGAGAAPAADAAPGVAAEAELVAHLELAGRRCRVLRVDGCVPGHQVSPGGKGVRLTYVKDEIAHFDFQGHRYAVVAEAPPRPRPSPGKRPPAPADIRELLTSRELQVVQFACMGYLTKQIADRLHISEFTVRSYLKSVYAKLGVRSRAAMACCYMQALKQVDAGEE</sequence>
<evidence type="ECO:0000313" key="6">
    <source>
        <dbReference type="Proteomes" id="UP000002588"/>
    </source>
</evidence>
<dbReference type="eggNOG" id="COG2197">
    <property type="taxonomic scope" value="Bacteria"/>
</dbReference>
<evidence type="ECO:0000313" key="5">
    <source>
        <dbReference type="EMBL" id="CAL95075.1"/>
    </source>
</evidence>
<name>A1K8C0_AZOSB</name>
<dbReference type="GO" id="GO:0006355">
    <property type="term" value="P:regulation of DNA-templated transcription"/>
    <property type="evidence" value="ECO:0007669"/>
    <property type="project" value="InterPro"/>
</dbReference>
<dbReference type="STRING" id="62928.azo2458"/>
<dbReference type="Gene3D" id="1.10.10.10">
    <property type="entry name" value="Winged helix-like DNA-binding domain superfamily/Winged helix DNA-binding domain"/>
    <property type="match status" value="1"/>
</dbReference>
<protein>
    <submittedName>
        <fullName evidence="5">Transcriptional regulator, LuxR family</fullName>
    </submittedName>
</protein>
<dbReference type="PROSITE" id="PS00622">
    <property type="entry name" value="HTH_LUXR_1"/>
    <property type="match status" value="1"/>
</dbReference>
<evidence type="ECO:0000256" key="1">
    <source>
        <dbReference type="ARBA" id="ARBA00023015"/>
    </source>
</evidence>
<dbReference type="CDD" id="cd06170">
    <property type="entry name" value="LuxR_C_like"/>
    <property type="match status" value="1"/>
</dbReference>
<gene>
    <name evidence="5" type="ordered locus">azo2458</name>
</gene>
<evidence type="ECO:0000256" key="3">
    <source>
        <dbReference type="ARBA" id="ARBA00023163"/>
    </source>
</evidence>
<reference evidence="5 6" key="1">
    <citation type="journal article" date="2006" name="Nat. Biotechnol.">
        <title>Complete genome of the mutualistic, N2-fixing grass endophyte Azoarcus sp. strain BH72.</title>
        <authorList>
            <person name="Krause A."/>
            <person name="Ramakumar A."/>
            <person name="Bartels D."/>
            <person name="Battistoni F."/>
            <person name="Bekel T."/>
            <person name="Boch J."/>
            <person name="Boehm M."/>
            <person name="Friedrich F."/>
            <person name="Hurek T."/>
            <person name="Krause L."/>
            <person name="Linke B."/>
            <person name="McHardy A.C."/>
            <person name="Sarkar A."/>
            <person name="Schneiker S."/>
            <person name="Syed A.A."/>
            <person name="Thauer R."/>
            <person name="Vorhoelter F.-J."/>
            <person name="Weidner S."/>
            <person name="Puehler A."/>
            <person name="Reinhold-Hurek B."/>
            <person name="Kaiser O."/>
            <person name="Goesmann A."/>
        </authorList>
    </citation>
    <scope>NUCLEOTIDE SEQUENCE [LARGE SCALE GENOMIC DNA]</scope>
    <source>
        <strain evidence="5 6">BH72</strain>
    </source>
</reference>
<keyword evidence="3" id="KW-0804">Transcription</keyword>
<keyword evidence="6" id="KW-1185">Reference proteome</keyword>
<dbReference type="KEGG" id="azo:azo2458"/>
<dbReference type="PRINTS" id="PR00038">
    <property type="entry name" value="HTHLUXR"/>
</dbReference>
<dbReference type="InterPro" id="IPR036388">
    <property type="entry name" value="WH-like_DNA-bd_sf"/>
</dbReference>
<dbReference type="Proteomes" id="UP000002588">
    <property type="component" value="Chromosome"/>
</dbReference>
<evidence type="ECO:0000256" key="2">
    <source>
        <dbReference type="ARBA" id="ARBA00023125"/>
    </source>
</evidence>